<dbReference type="Pfam" id="PF00822">
    <property type="entry name" value="PMP22_Claudin"/>
    <property type="match status" value="1"/>
</dbReference>
<accession>A0A3B3YCN7</accession>
<proteinExistence type="inferred from homology"/>
<dbReference type="InterPro" id="IPR004031">
    <property type="entry name" value="PMP22/EMP/MP20/Claudin"/>
</dbReference>
<evidence type="ECO:0000256" key="8">
    <source>
        <dbReference type="RuleBase" id="RU060637"/>
    </source>
</evidence>
<dbReference type="InterPro" id="IPR017974">
    <property type="entry name" value="Claudin_CS"/>
</dbReference>
<dbReference type="PANTHER" id="PTHR12002">
    <property type="entry name" value="CLAUDIN"/>
    <property type="match status" value="1"/>
</dbReference>
<keyword evidence="5 8" id="KW-0965">Cell junction</keyword>
<keyword evidence="7 8" id="KW-0472">Membrane</keyword>
<comment type="similarity">
    <text evidence="1 8">Belongs to the claudin family.</text>
</comment>
<feature type="transmembrane region" description="Helical" evidence="8">
    <location>
        <begin position="151"/>
        <end position="175"/>
    </location>
</feature>
<evidence type="ECO:0000256" key="5">
    <source>
        <dbReference type="ARBA" id="ARBA00022949"/>
    </source>
</evidence>
<feature type="transmembrane region" description="Helical" evidence="8">
    <location>
        <begin position="75"/>
        <end position="97"/>
    </location>
</feature>
<dbReference type="Ensembl" id="ENSPMET00000005861.1">
    <property type="protein sequence ID" value="ENSPMEP00000025122.1"/>
    <property type="gene ID" value="ENSPMEG00000007914.1"/>
</dbReference>
<dbReference type="PROSITE" id="PS01346">
    <property type="entry name" value="CLAUDIN"/>
    <property type="match status" value="1"/>
</dbReference>
<dbReference type="Proteomes" id="UP000261480">
    <property type="component" value="Unplaced"/>
</dbReference>
<keyword evidence="2 8" id="KW-0796">Tight junction</keyword>
<protein>
    <recommendedName>
        <fullName evidence="8">Claudin</fullName>
    </recommendedName>
</protein>
<feature type="transmembrane region" description="Helical" evidence="8">
    <location>
        <begin position="109"/>
        <end position="131"/>
    </location>
</feature>
<evidence type="ECO:0000256" key="2">
    <source>
        <dbReference type="ARBA" id="ARBA00022427"/>
    </source>
</evidence>
<sequence>RGTVCGAVGVTGLLGVIACCVLPRWRVSVYTGSTNELVIFDGLWMSCVKQDTKQHCKVHDSTLDSPFDLQAAGPLTIISCVLSVISLFILFFDANFITCEQNKDARPKITLAAVGLQMAGLLVIIPVSWVAHTTVRDSYNPKLLNVLKRELGVCIYIGWAAGVLMILTGVLLCCLSRPRSSCSGGTTSYYSNRASAANNDVI</sequence>
<dbReference type="GO" id="GO:0005886">
    <property type="term" value="C:plasma membrane"/>
    <property type="evidence" value="ECO:0007669"/>
    <property type="project" value="UniProtKB-SubCell"/>
</dbReference>
<dbReference type="GO" id="GO:0005198">
    <property type="term" value="F:structural molecule activity"/>
    <property type="evidence" value="ECO:0007669"/>
    <property type="project" value="InterPro"/>
</dbReference>
<dbReference type="STRING" id="48701.ENSPMEP00000025122"/>
<dbReference type="GO" id="GO:0005923">
    <property type="term" value="C:bicellular tight junction"/>
    <property type="evidence" value="ECO:0007669"/>
    <property type="project" value="UniProtKB-SubCell"/>
</dbReference>
<reference evidence="9" key="2">
    <citation type="submission" date="2025-09" db="UniProtKB">
        <authorList>
            <consortium name="Ensembl"/>
        </authorList>
    </citation>
    <scope>IDENTIFICATION</scope>
</reference>
<dbReference type="Gene3D" id="1.20.140.150">
    <property type="match status" value="1"/>
</dbReference>
<evidence type="ECO:0000256" key="4">
    <source>
        <dbReference type="ARBA" id="ARBA00022692"/>
    </source>
</evidence>
<keyword evidence="4 8" id="KW-0812">Transmembrane</keyword>
<evidence type="ECO:0000313" key="9">
    <source>
        <dbReference type="Ensembl" id="ENSPMEP00000025122.1"/>
    </source>
</evidence>
<evidence type="ECO:0000256" key="7">
    <source>
        <dbReference type="ARBA" id="ARBA00023136"/>
    </source>
</evidence>
<comment type="subcellular location">
    <subcellularLocation>
        <location evidence="8">Cell junction</location>
        <location evidence="8">Tight junction</location>
    </subcellularLocation>
    <subcellularLocation>
        <location evidence="8">Cell membrane</location>
        <topology evidence="8">Multi-pass membrane protein</topology>
    </subcellularLocation>
</comment>
<reference evidence="9" key="1">
    <citation type="submission" date="2025-08" db="UniProtKB">
        <authorList>
            <consortium name="Ensembl"/>
        </authorList>
    </citation>
    <scope>IDENTIFICATION</scope>
</reference>
<evidence type="ECO:0000256" key="3">
    <source>
        <dbReference type="ARBA" id="ARBA00022475"/>
    </source>
</evidence>
<name>A0A3B3YCN7_9TELE</name>
<dbReference type="AlphaFoldDB" id="A0A3B3YCN7"/>
<organism evidence="9 10">
    <name type="scientific">Poecilia mexicana</name>
    <dbReference type="NCBI Taxonomy" id="48701"/>
    <lineage>
        <taxon>Eukaryota</taxon>
        <taxon>Metazoa</taxon>
        <taxon>Chordata</taxon>
        <taxon>Craniata</taxon>
        <taxon>Vertebrata</taxon>
        <taxon>Euteleostomi</taxon>
        <taxon>Actinopterygii</taxon>
        <taxon>Neopterygii</taxon>
        <taxon>Teleostei</taxon>
        <taxon>Neoteleostei</taxon>
        <taxon>Acanthomorphata</taxon>
        <taxon>Ovalentaria</taxon>
        <taxon>Atherinomorphae</taxon>
        <taxon>Cyprinodontiformes</taxon>
        <taxon>Poeciliidae</taxon>
        <taxon>Poeciliinae</taxon>
        <taxon>Poecilia</taxon>
    </lineage>
</organism>
<dbReference type="InterPro" id="IPR006187">
    <property type="entry name" value="Claudin"/>
</dbReference>
<keyword evidence="10" id="KW-1185">Reference proteome</keyword>
<keyword evidence="6 8" id="KW-1133">Transmembrane helix</keyword>
<evidence type="ECO:0000313" key="10">
    <source>
        <dbReference type="Proteomes" id="UP000261480"/>
    </source>
</evidence>
<evidence type="ECO:0000256" key="1">
    <source>
        <dbReference type="ARBA" id="ARBA00008295"/>
    </source>
</evidence>
<dbReference type="PRINTS" id="PR01077">
    <property type="entry name" value="CLAUDIN"/>
</dbReference>
<evidence type="ECO:0000256" key="6">
    <source>
        <dbReference type="ARBA" id="ARBA00022989"/>
    </source>
</evidence>
<keyword evidence="3 8" id="KW-1003">Cell membrane</keyword>
<comment type="function">
    <text evidence="8">Claudins function as major constituents of the tight junction complexes that regulate the permeability of epithelia.</text>
</comment>
<comment type="caution">
    <text evidence="8">Lacks conserved residue(s) required for the propagation of feature annotation.</text>
</comment>